<dbReference type="AlphaFoldDB" id="A0A6M4MIJ8"/>
<name>A0A6M4MIJ8_9ALTE</name>
<dbReference type="EMBL" id="CP052766">
    <property type="protein sequence ID" value="QJR82852.1"/>
    <property type="molecule type" value="Genomic_DNA"/>
</dbReference>
<protein>
    <submittedName>
        <fullName evidence="1">Porin</fullName>
    </submittedName>
</protein>
<accession>A0A6M4MIJ8</accession>
<dbReference type="InterPro" id="IPR010870">
    <property type="entry name" value="Porin_O/P"/>
</dbReference>
<dbReference type="Gene3D" id="2.40.160.10">
    <property type="entry name" value="Porin"/>
    <property type="match status" value="1"/>
</dbReference>
<sequence length="383" mass="44236">MSTAALVNAQDSIPVTSSYGDKGFEFRTTDNRFLLQIQSRFQFRYATPSDEAPTALEDYYTEDADTLNINRARLKVGGHAYQPWLKYFWEYDLRRGYLLDYRIMIEKYDWLKFKAGQWKLEYSRERSISSGGQQMLDRSILNRVFTLDRQQGGAVYGHLGGDGLLDFNYWTGITTGTGRGASSNDDDKFLYYGRFQWNVLGGGLEFDASDIKRHDVPAAIIAVAGSTNRSRYTRFSSSGGGALEGFEVGEDGRFKIKQYVIETALMYKGLSWQSEYHRKTVTDTLNSNLETTMSGYYVQAGYFLHESFNWWPKPLEAAFRYASFDPNIDNGDEKHLEKSIAFNWFFDGHSNKLTADITRFDIEQLASYVEDQWRYRLQWDVSF</sequence>
<dbReference type="InterPro" id="IPR023614">
    <property type="entry name" value="Porin_dom_sf"/>
</dbReference>
<evidence type="ECO:0000313" key="1">
    <source>
        <dbReference type="EMBL" id="QJR82852.1"/>
    </source>
</evidence>
<dbReference type="Pfam" id="PF07396">
    <property type="entry name" value="Porin_O_P"/>
    <property type="match status" value="1"/>
</dbReference>
<reference evidence="1 2" key="2">
    <citation type="submission" date="2020-04" db="EMBL/GenBank/DDBJ databases">
        <title>Complete genome sequence of Alteromonas pelagimontana 5.12T.</title>
        <authorList>
            <person name="Sinha R.K."/>
            <person name="Krishnan K.P."/>
            <person name="Kurian J.P."/>
        </authorList>
    </citation>
    <scope>NUCLEOTIDE SEQUENCE [LARGE SCALE GENOMIC DNA]</scope>
    <source>
        <strain evidence="1 2">5.12</strain>
    </source>
</reference>
<dbReference type="OrthoDB" id="5442696at2"/>
<dbReference type="KEGG" id="apel:CA267_012820"/>
<dbReference type="Proteomes" id="UP000219285">
    <property type="component" value="Chromosome"/>
</dbReference>
<proteinExistence type="predicted"/>
<organism evidence="1 2">
    <name type="scientific">Alteromonas pelagimontana</name>
    <dbReference type="NCBI Taxonomy" id="1858656"/>
    <lineage>
        <taxon>Bacteria</taxon>
        <taxon>Pseudomonadati</taxon>
        <taxon>Pseudomonadota</taxon>
        <taxon>Gammaproteobacteria</taxon>
        <taxon>Alteromonadales</taxon>
        <taxon>Alteromonadaceae</taxon>
        <taxon>Alteromonas/Salinimonas group</taxon>
        <taxon>Alteromonas</taxon>
    </lineage>
</organism>
<reference evidence="2" key="1">
    <citation type="submission" date="2014-12" db="EMBL/GenBank/DDBJ databases">
        <title>Complete genome sequence of a multi-drug resistant Klebsiella pneumoniae.</title>
        <authorList>
            <person name="Hua X."/>
            <person name="Chen Q."/>
            <person name="Li X."/>
            <person name="Feng Y."/>
            <person name="Ruan Z."/>
            <person name="Yu Y."/>
        </authorList>
    </citation>
    <scope>NUCLEOTIDE SEQUENCE [LARGE SCALE GENOMIC DNA]</scope>
    <source>
        <strain evidence="2">5.12</strain>
    </source>
</reference>
<keyword evidence="2" id="KW-1185">Reference proteome</keyword>
<gene>
    <name evidence="1" type="ORF">CA267_012820</name>
</gene>
<evidence type="ECO:0000313" key="2">
    <source>
        <dbReference type="Proteomes" id="UP000219285"/>
    </source>
</evidence>